<dbReference type="InterPro" id="IPR024079">
    <property type="entry name" value="MetalloPept_cat_dom_sf"/>
</dbReference>
<dbReference type="SMART" id="SM00235">
    <property type="entry name" value="ZnMc"/>
    <property type="match status" value="1"/>
</dbReference>
<dbReference type="EMBL" id="CAJNOR010001540">
    <property type="protein sequence ID" value="CAF1160611.1"/>
    <property type="molecule type" value="Genomic_DNA"/>
</dbReference>
<sequence length="670" mass="70466">MMFITFLVTIVMILKNHPSCGLPITQVPQRVISPEEFGGGDIKVPPLKTTMLRGAAMAGSYVKWPGGVVPYTISSAYSASDQAVILSAMRTLENATLMANGSACLTFRPAIPADGQYYIQIENGIGCSSYVGRYTGYTLNRTVTLEIPSCINAGVIEHELIHALGFYHEQSRPDRDTYVKINWANIQTGMSHNFDKYNSSEVVDLYTPYDYDSIMHYGRTFFSANGLDTIEPINPPNASIGTRNALSPIDIQELQIFYGCIPALTTTTTTTVSPITTTSTTTTTTTETTSTTIGTTTTTTETTSTTTGTTTTTTQTTSTTTETTTTTTTTGTTTSTTTGTTTSTTTGTTTSTTTGTTTSTTTGTTTSTTTETTTTTTTGTTTTTTTETTSTTTGTTTTTTQTTSTTTETTTTTTGTTTSTTTGTTTTTTTGTATTTTTTGTTTSTTTGTATTTTTGITTTAKTTVVIKTVVTTATTPTTQSSNTDGNGSSSGANVGIIVGPVVGGVVGVLLVLGILAAVLFFFFGLGAPLLSNASYVSYGLGASKSLGGNVFQSGNGIGSFFKDGVWHTTQNSRLAFYPNANNTVFGKGVDQMGSFVARGVYSPRTQRIAFDKHYQPGFADAGMNTGRKMKVHAKWNPNNESFEGKYYLKNGSRYEKNTYVLRYGNRAGH</sequence>
<dbReference type="GO" id="GO:0008270">
    <property type="term" value="F:zinc ion binding"/>
    <property type="evidence" value="ECO:0007669"/>
    <property type="project" value="UniProtKB-UniRule"/>
</dbReference>
<dbReference type="CDD" id="cd04280">
    <property type="entry name" value="ZnMc_astacin_like"/>
    <property type="match status" value="1"/>
</dbReference>
<protein>
    <recommendedName>
        <fullName evidence="7">Metalloendopeptidase</fullName>
        <ecNumber evidence="7">3.4.24.-</ecNumber>
    </recommendedName>
</protein>
<keyword evidence="9" id="KW-1133">Transmembrane helix</keyword>
<dbReference type="Pfam" id="PF01400">
    <property type="entry name" value="Astacin"/>
    <property type="match status" value="1"/>
</dbReference>
<keyword evidence="9" id="KW-0472">Membrane</keyword>
<dbReference type="AlphaFoldDB" id="A0A814TIN1"/>
<dbReference type="PRINTS" id="PR00480">
    <property type="entry name" value="ASTACIN"/>
</dbReference>
<keyword evidence="4 6" id="KW-0862">Zinc</keyword>
<organism evidence="11 12">
    <name type="scientific">Adineta ricciae</name>
    <name type="common">Rotifer</name>
    <dbReference type="NCBI Taxonomy" id="249248"/>
    <lineage>
        <taxon>Eukaryota</taxon>
        <taxon>Metazoa</taxon>
        <taxon>Spiralia</taxon>
        <taxon>Gnathifera</taxon>
        <taxon>Rotifera</taxon>
        <taxon>Eurotatoria</taxon>
        <taxon>Bdelloidea</taxon>
        <taxon>Adinetida</taxon>
        <taxon>Adinetidae</taxon>
        <taxon>Adineta</taxon>
    </lineage>
</organism>
<evidence type="ECO:0000256" key="9">
    <source>
        <dbReference type="SAM" id="Phobius"/>
    </source>
</evidence>
<reference evidence="11" key="1">
    <citation type="submission" date="2021-02" db="EMBL/GenBank/DDBJ databases">
        <authorList>
            <person name="Nowell W R."/>
        </authorList>
    </citation>
    <scope>NUCLEOTIDE SEQUENCE</scope>
</reference>
<gene>
    <name evidence="11" type="ORF">XAT740_LOCUS21460</name>
</gene>
<evidence type="ECO:0000256" key="7">
    <source>
        <dbReference type="RuleBase" id="RU361183"/>
    </source>
</evidence>
<feature type="binding site" evidence="6">
    <location>
        <position position="162"/>
    </location>
    <ligand>
        <name>Zn(2+)</name>
        <dbReference type="ChEBI" id="CHEBI:29105"/>
        <note>catalytic</note>
    </ligand>
</feature>
<accession>A0A814TIN1</accession>
<keyword evidence="7" id="KW-0732">Signal</keyword>
<dbReference type="SUPFAM" id="SSF55486">
    <property type="entry name" value="Metalloproteases ('zincins'), catalytic domain"/>
    <property type="match status" value="1"/>
</dbReference>
<evidence type="ECO:0000256" key="8">
    <source>
        <dbReference type="SAM" id="MobiDB-lite"/>
    </source>
</evidence>
<keyword evidence="1 6" id="KW-0645">Protease</keyword>
<dbReference type="PROSITE" id="PS51864">
    <property type="entry name" value="ASTACIN"/>
    <property type="match status" value="1"/>
</dbReference>
<comment type="cofactor">
    <cofactor evidence="6 7">
        <name>Zn(2+)</name>
        <dbReference type="ChEBI" id="CHEBI:29105"/>
    </cofactor>
    <text evidence="6 7">Binds 1 zinc ion per subunit.</text>
</comment>
<comment type="caution">
    <text evidence="6">Lacks conserved residue(s) required for the propagation of feature annotation.</text>
</comment>
<keyword evidence="2 6" id="KW-0479">Metal-binding</keyword>
<feature type="chain" id="PRO_5033103787" description="Metalloendopeptidase" evidence="7">
    <location>
        <begin position="22"/>
        <end position="670"/>
    </location>
</feature>
<evidence type="ECO:0000256" key="3">
    <source>
        <dbReference type="ARBA" id="ARBA00022801"/>
    </source>
</evidence>
<feature type="signal peptide" evidence="7">
    <location>
        <begin position="1"/>
        <end position="21"/>
    </location>
</feature>
<dbReference type="Proteomes" id="UP000663828">
    <property type="component" value="Unassembled WGS sequence"/>
</dbReference>
<dbReference type="GO" id="GO:0004222">
    <property type="term" value="F:metalloendopeptidase activity"/>
    <property type="evidence" value="ECO:0007669"/>
    <property type="project" value="UniProtKB-UniRule"/>
</dbReference>
<keyword evidence="9" id="KW-0812">Transmembrane</keyword>
<evidence type="ECO:0000256" key="4">
    <source>
        <dbReference type="ARBA" id="ARBA00022833"/>
    </source>
</evidence>
<feature type="domain" description="Peptidase M12A" evidence="10">
    <location>
        <begin position="55"/>
        <end position="261"/>
    </location>
</feature>
<name>A0A814TIN1_ADIRI</name>
<dbReference type="InterPro" id="IPR006026">
    <property type="entry name" value="Peptidase_Metallo"/>
</dbReference>
<dbReference type="PANTHER" id="PTHR10127:SF780">
    <property type="entry name" value="METALLOENDOPEPTIDASE"/>
    <property type="match status" value="1"/>
</dbReference>
<evidence type="ECO:0000313" key="11">
    <source>
        <dbReference type="EMBL" id="CAF1160611.1"/>
    </source>
</evidence>
<dbReference type="InterPro" id="IPR034035">
    <property type="entry name" value="Astacin-like_dom"/>
</dbReference>
<feature type="region of interest" description="Disordered" evidence="8">
    <location>
        <begin position="273"/>
        <end position="449"/>
    </location>
</feature>
<evidence type="ECO:0000256" key="1">
    <source>
        <dbReference type="ARBA" id="ARBA00022670"/>
    </source>
</evidence>
<keyword evidence="12" id="KW-1185">Reference proteome</keyword>
<feature type="binding site" evidence="6">
    <location>
        <position position="158"/>
    </location>
    <ligand>
        <name>Zn(2+)</name>
        <dbReference type="ChEBI" id="CHEBI:29105"/>
        <note>catalytic</note>
    </ligand>
</feature>
<evidence type="ECO:0000259" key="10">
    <source>
        <dbReference type="PROSITE" id="PS51864"/>
    </source>
</evidence>
<feature type="binding site" evidence="6">
    <location>
        <position position="168"/>
    </location>
    <ligand>
        <name>Zn(2+)</name>
        <dbReference type="ChEBI" id="CHEBI:29105"/>
        <note>catalytic</note>
    </ligand>
</feature>
<dbReference type="GO" id="GO:0006508">
    <property type="term" value="P:proteolysis"/>
    <property type="evidence" value="ECO:0007669"/>
    <property type="project" value="UniProtKB-KW"/>
</dbReference>
<evidence type="ECO:0000256" key="5">
    <source>
        <dbReference type="ARBA" id="ARBA00023049"/>
    </source>
</evidence>
<feature type="transmembrane region" description="Helical" evidence="9">
    <location>
        <begin position="498"/>
        <end position="526"/>
    </location>
</feature>
<dbReference type="EC" id="3.4.24.-" evidence="7"/>
<evidence type="ECO:0000256" key="6">
    <source>
        <dbReference type="PROSITE-ProRule" id="PRU01211"/>
    </source>
</evidence>
<dbReference type="InterPro" id="IPR001506">
    <property type="entry name" value="Peptidase_M12A"/>
</dbReference>
<proteinExistence type="predicted"/>
<evidence type="ECO:0000256" key="2">
    <source>
        <dbReference type="ARBA" id="ARBA00022723"/>
    </source>
</evidence>
<feature type="active site" evidence="6">
    <location>
        <position position="159"/>
    </location>
</feature>
<dbReference type="Gene3D" id="3.40.390.10">
    <property type="entry name" value="Collagenase (Catalytic Domain)"/>
    <property type="match status" value="1"/>
</dbReference>
<keyword evidence="3 6" id="KW-0378">Hydrolase</keyword>
<dbReference type="PANTHER" id="PTHR10127">
    <property type="entry name" value="DISCOIDIN, CUB, EGF, LAMININ , AND ZINC METALLOPROTEASE DOMAIN CONTAINING"/>
    <property type="match status" value="1"/>
</dbReference>
<keyword evidence="5 6" id="KW-0482">Metalloprotease</keyword>
<evidence type="ECO:0000313" key="12">
    <source>
        <dbReference type="Proteomes" id="UP000663828"/>
    </source>
</evidence>
<comment type="caution">
    <text evidence="11">The sequence shown here is derived from an EMBL/GenBank/DDBJ whole genome shotgun (WGS) entry which is preliminary data.</text>
</comment>